<dbReference type="PANTHER" id="PTHR13814:SF10">
    <property type="entry name" value="FETUIN-B"/>
    <property type="match status" value="1"/>
</dbReference>
<dbReference type="Pfam" id="PF00031">
    <property type="entry name" value="Cystatin"/>
    <property type="match status" value="1"/>
</dbReference>
<evidence type="ECO:0000313" key="6">
    <source>
        <dbReference type="RefSeq" id="XP_013926868.1"/>
    </source>
</evidence>
<name>A0A6I9YQR6_9SAUR</name>
<dbReference type="GO" id="GO:0008191">
    <property type="term" value="F:metalloendopeptidase inhibitor activity"/>
    <property type="evidence" value="ECO:0007669"/>
    <property type="project" value="TreeGrafter"/>
</dbReference>
<dbReference type="InterPro" id="IPR046350">
    <property type="entry name" value="Cystatin_sf"/>
</dbReference>
<protein>
    <submittedName>
        <fullName evidence="6">Fetuin-B-like</fullName>
    </submittedName>
</protein>
<evidence type="ECO:0000256" key="1">
    <source>
        <dbReference type="ARBA" id="ARBA00022729"/>
    </source>
</evidence>
<dbReference type="AlphaFoldDB" id="A0A6I9YQR6"/>
<dbReference type="SUPFAM" id="SSF54403">
    <property type="entry name" value="Cystatin/monellin"/>
    <property type="match status" value="1"/>
</dbReference>
<dbReference type="PANTHER" id="PTHR13814">
    <property type="entry name" value="FETUIN"/>
    <property type="match status" value="1"/>
</dbReference>
<dbReference type="GeneID" id="106552985"/>
<dbReference type="Proteomes" id="UP000504617">
    <property type="component" value="Unplaced"/>
</dbReference>
<dbReference type="CDD" id="cd00042">
    <property type="entry name" value="CY"/>
    <property type="match status" value="1"/>
</dbReference>
<dbReference type="Gene3D" id="3.10.450.10">
    <property type="match status" value="1"/>
</dbReference>
<evidence type="ECO:0000259" key="4">
    <source>
        <dbReference type="PROSITE" id="PS51530"/>
    </source>
</evidence>
<accession>A0A6I9YQR6</accession>
<dbReference type="GO" id="GO:0005576">
    <property type="term" value="C:extracellular region"/>
    <property type="evidence" value="ECO:0007669"/>
    <property type="project" value="TreeGrafter"/>
</dbReference>
<dbReference type="InterPro" id="IPR025764">
    <property type="entry name" value="Cystatin_Fetuin_B"/>
</dbReference>
<dbReference type="KEGG" id="tsr:106552985"/>
<keyword evidence="1" id="KW-0732">Signal</keyword>
<feature type="domain" description="Cystatin fetuin-B-type" evidence="4">
    <location>
        <begin position="29"/>
        <end position="140"/>
    </location>
</feature>
<reference evidence="6" key="1">
    <citation type="submission" date="2025-08" db="UniProtKB">
        <authorList>
            <consortium name="RefSeq"/>
        </authorList>
    </citation>
    <scope>IDENTIFICATION</scope>
</reference>
<dbReference type="GO" id="GO:0007339">
    <property type="term" value="P:binding of sperm to zona pellucida"/>
    <property type="evidence" value="ECO:0007669"/>
    <property type="project" value="TreeGrafter"/>
</dbReference>
<sequence>MKFNRVTNDSTLYKNDCSLHTLPGSAISRVCPDCPLCGNPSEESFQAAARESLAKFNAENNHYHYFAVREVTKASSQWVVGESNFVEYIIQETSCRKSSPVSDISKCPLLPDETADAGLCKGSVINSRLQFEKIVTVQCELFPHLPPANVTETPPKQKEEEVQVANCRPGSLDSSPTIASIKEEAPTTISPYRKAISLSTDCPGEVAVNILGLNLPSRQQSETKKA</sequence>
<gene>
    <name evidence="6" type="primary">LOC106552985</name>
</gene>
<evidence type="ECO:0000256" key="3">
    <source>
        <dbReference type="ARBA" id="ARBA00023180"/>
    </source>
</evidence>
<keyword evidence="3" id="KW-0325">Glycoprotein</keyword>
<keyword evidence="2" id="KW-1015">Disulfide bond</keyword>
<dbReference type="OrthoDB" id="9941887at2759"/>
<dbReference type="PROSITE" id="PS51530">
    <property type="entry name" value="CYSTATIN_FETUIN_B"/>
    <property type="match status" value="1"/>
</dbReference>
<dbReference type="SMART" id="SM00043">
    <property type="entry name" value="CY"/>
    <property type="match status" value="1"/>
</dbReference>
<evidence type="ECO:0000313" key="5">
    <source>
        <dbReference type="Proteomes" id="UP000504617"/>
    </source>
</evidence>
<dbReference type="GO" id="GO:0004869">
    <property type="term" value="F:cysteine-type endopeptidase inhibitor activity"/>
    <property type="evidence" value="ECO:0007669"/>
    <property type="project" value="InterPro"/>
</dbReference>
<dbReference type="InterPro" id="IPR050735">
    <property type="entry name" value="Kininogen_Fetuin_HRG"/>
</dbReference>
<proteinExistence type="predicted"/>
<dbReference type="RefSeq" id="XP_013926868.1">
    <property type="nucleotide sequence ID" value="XM_014071393.1"/>
</dbReference>
<organism evidence="5 6">
    <name type="scientific">Thamnophis sirtalis</name>
    <dbReference type="NCBI Taxonomy" id="35019"/>
    <lineage>
        <taxon>Eukaryota</taxon>
        <taxon>Metazoa</taxon>
        <taxon>Chordata</taxon>
        <taxon>Craniata</taxon>
        <taxon>Vertebrata</taxon>
        <taxon>Euteleostomi</taxon>
        <taxon>Lepidosauria</taxon>
        <taxon>Squamata</taxon>
        <taxon>Bifurcata</taxon>
        <taxon>Unidentata</taxon>
        <taxon>Episquamata</taxon>
        <taxon>Toxicofera</taxon>
        <taxon>Serpentes</taxon>
        <taxon>Colubroidea</taxon>
        <taxon>Colubridae</taxon>
        <taxon>Natricinae</taxon>
        <taxon>Thamnophis</taxon>
    </lineage>
</organism>
<keyword evidence="5" id="KW-1185">Reference proteome</keyword>
<dbReference type="InterPro" id="IPR000010">
    <property type="entry name" value="Cystatin_dom"/>
</dbReference>
<evidence type="ECO:0000256" key="2">
    <source>
        <dbReference type="ARBA" id="ARBA00023157"/>
    </source>
</evidence>